<reference evidence="2 3" key="1">
    <citation type="submission" date="2019-05" db="EMBL/GenBank/DDBJ databases">
        <title>Another draft genome of Portunus trituberculatus and its Hox gene families provides insights of decapod evolution.</title>
        <authorList>
            <person name="Jeong J.-H."/>
            <person name="Song I."/>
            <person name="Kim S."/>
            <person name="Choi T."/>
            <person name="Kim D."/>
            <person name="Ryu S."/>
            <person name="Kim W."/>
        </authorList>
    </citation>
    <scope>NUCLEOTIDE SEQUENCE [LARGE SCALE GENOMIC DNA]</scope>
    <source>
        <tissue evidence="2">Muscle</tissue>
    </source>
</reference>
<proteinExistence type="predicted"/>
<accession>A0A5B7JN77</accession>
<feature type="transmembrane region" description="Helical" evidence="1">
    <location>
        <begin position="86"/>
        <end position="112"/>
    </location>
</feature>
<sequence>MGTEVMVCAVSRGSTGGGRVGLSTCIFSANTFARSAALSSLLEAVVPSCLVKGGHALLPHHTLPLLDQCPPRFISNSWACELSPEVLLPVFVSLYLQLHIIFSSFVFFFLLFQLSIYPYNLPDISFHSLM</sequence>
<keyword evidence="3" id="KW-1185">Reference proteome</keyword>
<evidence type="ECO:0000313" key="2">
    <source>
        <dbReference type="EMBL" id="MPC94547.1"/>
    </source>
</evidence>
<dbReference type="AlphaFoldDB" id="A0A5B7JN77"/>
<organism evidence="2 3">
    <name type="scientific">Portunus trituberculatus</name>
    <name type="common">Swimming crab</name>
    <name type="synonym">Neptunus trituberculatus</name>
    <dbReference type="NCBI Taxonomy" id="210409"/>
    <lineage>
        <taxon>Eukaryota</taxon>
        <taxon>Metazoa</taxon>
        <taxon>Ecdysozoa</taxon>
        <taxon>Arthropoda</taxon>
        <taxon>Crustacea</taxon>
        <taxon>Multicrustacea</taxon>
        <taxon>Malacostraca</taxon>
        <taxon>Eumalacostraca</taxon>
        <taxon>Eucarida</taxon>
        <taxon>Decapoda</taxon>
        <taxon>Pleocyemata</taxon>
        <taxon>Brachyura</taxon>
        <taxon>Eubrachyura</taxon>
        <taxon>Portunoidea</taxon>
        <taxon>Portunidae</taxon>
        <taxon>Portuninae</taxon>
        <taxon>Portunus</taxon>
    </lineage>
</organism>
<name>A0A5B7JN77_PORTR</name>
<keyword evidence="1" id="KW-0472">Membrane</keyword>
<protein>
    <submittedName>
        <fullName evidence="2">Uncharacterized protein</fullName>
    </submittedName>
</protein>
<keyword evidence="1" id="KW-0812">Transmembrane</keyword>
<gene>
    <name evidence="2" type="ORF">E2C01_089721</name>
</gene>
<evidence type="ECO:0000313" key="3">
    <source>
        <dbReference type="Proteomes" id="UP000324222"/>
    </source>
</evidence>
<dbReference type="EMBL" id="VSRR010099053">
    <property type="protein sequence ID" value="MPC94547.1"/>
    <property type="molecule type" value="Genomic_DNA"/>
</dbReference>
<evidence type="ECO:0000256" key="1">
    <source>
        <dbReference type="SAM" id="Phobius"/>
    </source>
</evidence>
<keyword evidence="1" id="KW-1133">Transmembrane helix</keyword>
<dbReference type="Proteomes" id="UP000324222">
    <property type="component" value="Unassembled WGS sequence"/>
</dbReference>
<comment type="caution">
    <text evidence="2">The sequence shown here is derived from an EMBL/GenBank/DDBJ whole genome shotgun (WGS) entry which is preliminary data.</text>
</comment>